<dbReference type="Pfam" id="PF13676">
    <property type="entry name" value="TIR_2"/>
    <property type="match status" value="1"/>
</dbReference>
<accession>A0A2M8PB22</accession>
<dbReference type="GO" id="GO:0005829">
    <property type="term" value="C:cytosol"/>
    <property type="evidence" value="ECO:0007669"/>
    <property type="project" value="UniProtKB-ARBA"/>
</dbReference>
<feature type="non-terminal residue" evidence="3">
    <location>
        <position position="536"/>
    </location>
</feature>
<evidence type="ECO:0000313" key="3">
    <source>
        <dbReference type="EMBL" id="PJF34751.1"/>
    </source>
</evidence>
<dbReference type="AlphaFoldDB" id="A0A2M8PB22"/>
<dbReference type="PROSITE" id="PS50104">
    <property type="entry name" value="TIR"/>
    <property type="match status" value="1"/>
</dbReference>
<dbReference type="Gene3D" id="1.10.10.10">
    <property type="entry name" value="Winged helix-like DNA-binding domain superfamily/Winged helix DNA-binding domain"/>
    <property type="match status" value="1"/>
</dbReference>
<dbReference type="SUPFAM" id="SSF52540">
    <property type="entry name" value="P-loop containing nucleoside triphosphate hydrolases"/>
    <property type="match status" value="1"/>
</dbReference>
<organism evidence="3 4">
    <name type="scientific">Candidatus Thermofonsia Clade 1 bacterium</name>
    <dbReference type="NCBI Taxonomy" id="2364210"/>
    <lineage>
        <taxon>Bacteria</taxon>
        <taxon>Bacillati</taxon>
        <taxon>Chloroflexota</taxon>
        <taxon>Candidatus Thermofontia</taxon>
        <taxon>Candidatus Thermofonsia Clade 1</taxon>
    </lineage>
</organism>
<evidence type="ECO:0000259" key="2">
    <source>
        <dbReference type="PROSITE" id="PS50104"/>
    </source>
</evidence>
<sequence length="536" mass="61156">MPERRDVFISYSRTNTDFARKLYAKLQAQGFTLWRDRSDMEGGEDWWQQIQEAIENVDTLVLVVSPGALKSPVVTDEWRYARSIGTRVIPVLAAPINFNEAPRWLRKNDVMDFRYARGFRRRGFLGLGRHDPEHTLRWEKFIQQLKTPHRQLRARFTVPKPENFIERPREYKALIDTLLDRNNRSPIAITTALQGGGGFGKTTLAQAIGHDPEVRDAFSDGILWLTVGETPSALTLINQLIEQLTDGPASYTSPNAAQSRLRELTDKRDILVILDDVWDEDVTRDLMRGLSETCACLLTSRRLDIVSRLGARSPITVDEMTTAEATALLVSRLEEKPRDLNPFERMAAKLGEWPLLLNLASAKLCELVQLDGFSAEEALTELERRLEAKGFTAFDDEGASRENIGQRDQAIAASMAVSLDRLGDRRERFFELGIFYEDARIPFEAAATLWRATCGMDEGQSEELLRQMHRLSLFVSYDARARAFRLHDVIRAYARAQINGLPALHRKFLDAYGVARWADLPPEEPYLWDHLAYHLI</sequence>
<dbReference type="EMBL" id="PGTM01000281">
    <property type="protein sequence ID" value="PJF34751.1"/>
    <property type="molecule type" value="Genomic_DNA"/>
</dbReference>
<reference evidence="3 4" key="1">
    <citation type="submission" date="2017-11" db="EMBL/GenBank/DDBJ databases">
        <title>Evolution of Phototrophy in the Chloroflexi Phylum Driven by Horizontal Gene Transfer.</title>
        <authorList>
            <person name="Ward L.M."/>
            <person name="Hemp J."/>
            <person name="Shih P.M."/>
            <person name="Mcglynn S.E."/>
            <person name="Fischer W."/>
        </authorList>
    </citation>
    <scope>NUCLEOTIDE SEQUENCE [LARGE SCALE GENOMIC DNA]</scope>
    <source>
        <strain evidence="3">JP3_13</strain>
    </source>
</reference>
<dbReference type="Gene3D" id="3.40.50.300">
    <property type="entry name" value="P-loop containing nucleotide triphosphate hydrolases"/>
    <property type="match status" value="1"/>
</dbReference>
<evidence type="ECO:0000313" key="4">
    <source>
        <dbReference type="Proteomes" id="UP000229681"/>
    </source>
</evidence>
<protein>
    <recommendedName>
        <fullName evidence="2">TIR domain-containing protein</fullName>
    </recommendedName>
</protein>
<name>A0A2M8PB22_9CHLR</name>
<gene>
    <name evidence="3" type="ORF">CUN49_14060</name>
</gene>
<dbReference type="InterPro" id="IPR035897">
    <property type="entry name" value="Toll_tir_struct_dom_sf"/>
</dbReference>
<dbReference type="PANTHER" id="PTHR22845:SF5">
    <property type="entry name" value="APOPTOTIC PROTEASE-ACTIVATING FACTOR 1"/>
    <property type="match status" value="1"/>
</dbReference>
<dbReference type="PRINTS" id="PR00364">
    <property type="entry name" value="DISEASERSIST"/>
</dbReference>
<dbReference type="InterPro" id="IPR002182">
    <property type="entry name" value="NB-ARC"/>
</dbReference>
<dbReference type="SMART" id="SM00255">
    <property type="entry name" value="TIR"/>
    <property type="match status" value="1"/>
</dbReference>
<dbReference type="GO" id="GO:0043531">
    <property type="term" value="F:ADP binding"/>
    <property type="evidence" value="ECO:0007669"/>
    <property type="project" value="InterPro"/>
</dbReference>
<feature type="domain" description="TIR" evidence="2">
    <location>
        <begin position="3"/>
        <end position="149"/>
    </location>
</feature>
<dbReference type="InterPro" id="IPR027417">
    <property type="entry name" value="P-loop_NTPase"/>
</dbReference>
<dbReference type="InterPro" id="IPR000157">
    <property type="entry name" value="TIR_dom"/>
</dbReference>
<dbReference type="Pfam" id="PF00931">
    <property type="entry name" value="NB-ARC"/>
    <property type="match status" value="1"/>
</dbReference>
<dbReference type="InterPro" id="IPR036388">
    <property type="entry name" value="WH-like_DNA-bd_sf"/>
</dbReference>
<dbReference type="PANTHER" id="PTHR22845">
    <property type="entry name" value="APOPTOTIC PROTEASE-ACTIVATING FACTOR 1"/>
    <property type="match status" value="1"/>
</dbReference>
<keyword evidence="1" id="KW-0053">Apoptosis</keyword>
<dbReference type="GO" id="GO:0007165">
    <property type="term" value="P:signal transduction"/>
    <property type="evidence" value="ECO:0007669"/>
    <property type="project" value="InterPro"/>
</dbReference>
<dbReference type="SUPFAM" id="SSF52200">
    <property type="entry name" value="Toll/Interleukin receptor TIR domain"/>
    <property type="match status" value="1"/>
</dbReference>
<dbReference type="Proteomes" id="UP000229681">
    <property type="component" value="Unassembled WGS sequence"/>
</dbReference>
<dbReference type="Gene3D" id="3.40.50.10140">
    <property type="entry name" value="Toll/interleukin-1 receptor homology (TIR) domain"/>
    <property type="match status" value="1"/>
</dbReference>
<proteinExistence type="predicted"/>
<evidence type="ECO:0000256" key="1">
    <source>
        <dbReference type="ARBA" id="ARBA00022703"/>
    </source>
</evidence>
<comment type="caution">
    <text evidence="3">The sequence shown here is derived from an EMBL/GenBank/DDBJ whole genome shotgun (WGS) entry which is preliminary data.</text>
</comment>